<comment type="caution">
    <text evidence="9">The sequence shown here is derived from an EMBL/GenBank/DDBJ whole genome shotgun (WGS) entry which is preliminary data.</text>
</comment>
<dbReference type="PANTHER" id="PTHR12370:SF3">
    <property type="entry name" value="PHOSPHOLIPASE B-LIKE 2-RELATED"/>
    <property type="match status" value="1"/>
</dbReference>
<keyword evidence="3 7" id="KW-0378">Hydrolase</keyword>
<keyword evidence="6" id="KW-0325">Glycoprotein</keyword>
<dbReference type="AlphaFoldDB" id="A0A132NZ37"/>
<gene>
    <name evidence="9" type="ORF">QR46_0650</name>
</gene>
<evidence type="ECO:0000256" key="1">
    <source>
        <dbReference type="ARBA" id="ARBA00007835"/>
    </source>
</evidence>
<evidence type="ECO:0000256" key="6">
    <source>
        <dbReference type="ARBA" id="ARBA00023180"/>
    </source>
</evidence>
<evidence type="ECO:0000256" key="3">
    <source>
        <dbReference type="ARBA" id="ARBA00022801"/>
    </source>
</evidence>
<dbReference type="Pfam" id="PF04916">
    <property type="entry name" value="Phospholip_B"/>
    <property type="match status" value="1"/>
</dbReference>
<dbReference type="GO" id="GO:0005576">
    <property type="term" value="C:extracellular region"/>
    <property type="evidence" value="ECO:0007669"/>
    <property type="project" value="TreeGrafter"/>
</dbReference>
<dbReference type="GO" id="GO:0004620">
    <property type="term" value="F:phospholipase activity"/>
    <property type="evidence" value="ECO:0007669"/>
    <property type="project" value="InterPro"/>
</dbReference>
<evidence type="ECO:0000313" key="9">
    <source>
        <dbReference type="EMBL" id="KWX15328.1"/>
    </source>
</evidence>
<feature type="signal peptide" evidence="8">
    <location>
        <begin position="1"/>
        <end position="15"/>
    </location>
</feature>
<dbReference type="EC" id="3.1.1.-" evidence="7"/>
<comment type="similarity">
    <text evidence="1 7">Belongs to the phospholipase B-like family.</text>
</comment>
<dbReference type="EMBL" id="JXTI01000010">
    <property type="protein sequence ID" value="KWX15328.1"/>
    <property type="molecule type" value="Genomic_DNA"/>
</dbReference>
<dbReference type="Proteomes" id="UP000070089">
    <property type="component" value="Unassembled WGS sequence"/>
</dbReference>
<sequence length="568" mass="65451">MQALAVFLLLPLVLSVPSVEYHSITRENRIVPGVDPEGAASIKLQNRKLEFGYTYAVIKTNPNIPDYEQAYAAGYLEGYTMGAQIYHLMKNVLEDSFEGEFPVEFYNYARKNLAYIKEQVNINTSVFWHAVNLTACNWLQGLTNGYTRYANEEKIRPYTIEEFFMYNSVGDWEDLEAILIVEPARREKMLQRRRERIELGQHHHCSAAVRMSPDLTDVFFSHDTWTSFGSGFNRAMKHYHFHWDLGESQHQKVSFSSMPGYFSSIDDFYIQSITSAAGRTSNLATLETTYHTFNTSLYDEFLRTDGSVVLTWMRSQIANMMAFSADQWSEVFNNENSYTYNNMWVSLDYGLFSLLSGETMNMTTEEKKDYILNYGKPLLYVNEVVPGHIKAYDVTEMLMNDGYFFSINTPMDEELFVISGYAAKNDPYWSFNESSRYKIFTRELPKVDNFEDFKLLMRYNDYLNDDASNKDPGQSIASRYDLRDPAVCGRSPSIFGCTDSKATDMKLAAQLAFDVVIGPTRGRDGVLPLFNFSQHPGIPRHGVSDTLPDRWSIYLPTFVEDILQNDWE</sequence>
<dbReference type="GO" id="GO:0009395">
    <property type="term" value="P:phospholipid catabolic process"/>
    <property type="evidence" value="ECO:0007669"/>
    <property type="project" value="TreeGrafter"/>
</dbReference>
<dbReference type="Gene3D" id="3.60.60.30">
    <property type="match status" value="1"/>
</dbReference>
<evidence type="ECO:0000256" key="7">
    <source>
        <dbReference type="RuleBase" id="RU364138"/>
    </source>
</evidence>
<dbReference type="OrthoDB" id="419508at2759"/>
<dbReference type="PANTHER" id="PTHR12370">
    <property type="entry name" value="PHOSPHOLIPASE B-RELATED"/>
    <property type="match status" value="1"/>
</dbReference>
<keyword evidence="5 7" id="KW-0443">Lipid metabolism</keyword>
<evidence type="ECO:0000313" key="10">
    <source>
        <dbReference type="Proteomes" id="UP000070089"/>
    </source>
</evidence>
<accession>A0A132NZ37</accession>
<organism evidence="9 10">
    <name type="scientific">Giardia duodenalis assemblage B</name>
    <dbReference type="NCBI Taxonomy" id="1394984"/>
    <lineage>
        <taxon>Eukaryota</taxon>
        <taxon>Metamonada</taxon>
        <taxon>Diplomonadida</taxon>
        <taxon>Hexamitidae</taxon>
        <taxon>Giardiinae</taxon>
        <taxon>Giardia</taxon>
    </lineage>
</organism>
<evidence type="ECO:0000256" key="8">
    <source>
        <dbReference type="SAM" id="SignalP"/>
    </source>
</evidence>
<keyword evidence="2 8" id="KW-0732">Signal</keyword>
<keyword evidence="4 7" id="KW-0442">Lipid degradation</keyword>
<proteinExistence type="inferred from homology"/>
<protein>
    <recommendedName>
        <fullName evidence="7">Phospholipase B-like</fullName>
        <ecNumber evidence="7">3.1.1.-</ecNumber>
    </recommendedName>
</protein>
<dbReference type="InterPro" id="IPR007000">
    <property type="entry name" value="PLipase_B-like"/>
</dbReference>
<evidence type="ECO:0000256" key="5">
    <source>
        <dbReference type="ARBA" id="ARBA00023098"/>
    </source>
</evidence>
<reference evidence="9 10" key="1">
    <citation type="journal article" date="2015" name="Mol. Biochem. Parasitol.">
        <title>Identification of polymorphic genes for use in assemblage B genotyping assays through comparative genomics of multiple assemblage B Giardia duodenalis isolates.</title>
        <authorList>
            <person name="Wielinga C."/>
            <person name="Thompson R.C."/>
            <person name="Monis P."/>
            <person name="Ryan U."/>
        </authorList>
    </citation>
    <scope>NUCLEOTIDE SEQUENCE [LARGE SCALE GENOMIC DNA]</scope>
    <source>
        <strain evidence="9 10">BAH15c1</strain>
    </source>
</reference>
<comment type="function">
    <text evidence="7">Putative phospholipase.</text>
</comment>
<name>A0A132NZ37_GIAIN</name>
<feature type="chain" id="PRO_5012655774" description="Phospholipase B-like" evidence="8">
    <location>
        <begin position="16"/>
        <end position="568"/>
    </location>
</feature>
<evidence type="ECO:0000256" key="2">
    <source>
        <dbReference type="ARBA" id="ARBA00022729"/>
    </source>
</evidence>
<dbReference type="VEuPathDB" id="GiardiaDB:QR46_0650"/>
<evidence type="ECO:0000256" key="4">
    <source>
        <dbReference type="ARBA" id="ARBA00022963"/>
    </source>
</evidence>